<feature type="domain" description="Phytase-like" evidence="2">
    <location>
        <begin position="451"/>
        <end position="713"/>
    </location>
</feature>
<sequence length="730" mass="76850">MSFKPLSLAGLLGLSVGVLAFGQPALAAQTFNRIASFPVAENLEEGAASDSVTSAEIITASDDGNTLIYSDSPHGGIGFIDITDPAAPQAGGFMAMQGEPTSVSALHGVALVGINTSESYTSPSGELRAIDVADQQPIRSCQLGGQPDSVAISPDDGWVAIAIENERDEDANDGRIPQMPAGYLMIFPLEQGVPDCDNGRKVALTGLAEIAPSDPEPEFVDINDDNRIAVTLQENNHVVIVDAASGRVVSDFSAGTVDLAGIDTAEDGRLSFDERLQGIKREPDAVHWLDTERLVTANEGDYEGGSRGFTIFNADGSVAHESGAAFEHAVAAAGHYPEGRSDAKGVEPEGLEVGTYDGQRYIFVLSERGSVVGVYRDTGEAPELVQLLPSGIGPEGAVAIPGRQLLATSNEEDLGADGGPRSHVMLYQRAEGDAAYPEITAALDADGKPITGWGALSALASDPEDADRLYAVNDSAYANAPTIYTIDKASQPARITAASVVTRDGEPATGLDLEGIAPDGAGGFWLANEGNAEKEIPHALLHVDSQGAIQAQVPLPESVLERQTRYGAEGIVRVDGKLWVALQRPWQGDPENTAMLLAYDPATQQWGGVRYPLDKPQGDGWVGLSDLAAKDDALYLIERDNQVGEAANIKQVTRVAFDQLQPAELGGELPTVRKDIVLDLIPLLRDTGGYVLEKVEGLTFDAAGQAYVVTDNDGVDDASGETRFFPVALD</sequence>
<dbReference type="PANTHER" id="PTHR46928:SF1">
    <property type="entry name" value="MESENCHYME-SPECIFIC CELL SURFACE GLYCOPROTEIN"/>
    <property type="match status" value="1"/>
</dbReference>
<protein>
    <recommendedName>
        <fullName evidence="2">Phytase-like domain-containing protein</fullName>
    </recommendedName>
</protein>
<feature type="chain" id="PRO_5008611253" description="Phytase-like domain-containing protein" evidence="1">
    <location>
        <begin position="21"/>
        <end position="730"/>
    </location>
</feature>
<dbReference type="PATRIC" id="fig|2746.7.peg.4330"/>
<dbReference type="SUPFAM" id="SSF50969">
    <property type="entry name" value="YVTN repeat-like/Quinoprotein amine dehydrogenase"/>
    <property type="match status" value="1"/>
</dbReference>
<keyword evidence="1" id="KW-0732">Signal</keyword>
<feature type="signal peptide" evidence="1">
    <location>
        <begin position="1"/>
        <end position="20"/>
    </location>
</feature>
<comment type="caution">
    <text evidence="3">The sequence shown here is derived from an EMBL/GenBank/DDBJ whole genome shotgun (WGS) entry which is preliminary data.</text>
</comment>
<dbReference type="AlphaFoldDB" id="A0A1B8NYU0"/>
<dbReference type="InterPro" id="IPR052956">
    <property type="entry name" value="Mesenchyme-surface_protein"/>
</dbReference>
<dbReference type="InterPro" id="IPR011044">
    <property type="entry name" value="Quino_amine_DH_bsu"/>
</dbReference>
<dbReference type="Gene3D" id="2.130.10.10">
    <property type="entry name" value="YVTN repeat-like/Quinoprotein amine dehydrogenase"/>
    <property type="match status" value="1"/>
</dbReference>
<accession>A0A1B8NYU0</accession>
<dbReference type="EMBL" id="MAJD01000002">
    <property type="protein sequence ID" value="OBX35140.1"/>
    <property type="molecule type" value="Genomic_DNA"/>
</dbReference>
<evidence type="ECO:0000256" key="1">
    <source>
        <dbReference type="SAM" id="SignalP"/>
    </source>
</evidence>
<evidence type="ECO:0000313" key="4">
    <source>
        <dbReference type="Proteomes" id="UP000092504"/>
    </source>
</evidence>
<dbReference type="PANTHER" id="PTHR46928">
    <property type="entry name" value="MESENCHYME-SPECIFIC CELL SURFACE GLYCOPROTEIN"/>
    <property type="match status" value="1"/>
</dbReference>
<dbReference type="SUPFAM" id="SSF63829">
    <property type="entry name" value="Calcium-dependent phosphotriesterase"/>
    <property type="match status" value="1"/>
</dbReference>
<gene>
    <name evidence="3" type="ORF">A8U91_04211</name>
</gene>
<dbReference type="Proteomes" id="UP000092504">
    <property type="component" value="Unassembled WGS sequence"/>
</dbReference>
<dbReference type="InterPro" id="IPR015943">
    <property type="entry name" value="WD40/YVTN_repeat-like_dom_sf"/>
</dbReference>
<evidence type="ECO:0000313" key="3">
    <source>
        <dbReference type="EMBL" id="OBX35140.1"/>
    </source>
</evidence>
<dbReference type="InterPro" id="IPR027372">
    <property type="entry name" value="Phytase-like_dom"/>
</dbReference>
<dbReference type="Pfam" id="PF13449">
    <property type="entry name" value="Phytase-like"/>
    <property type="match status" value="1"/>
</dbReference>
<evidence type="ECO:0000259" key="2">
    <source>
        <dbReference type="Pfam" id="PF13449"/>
    </source>
</evidence>
<organism evidence="3 4">
    <name type="scientific">Halomonas elongata</name>
    <dbReference type="NCBI Taxonomy" id="2746"/>
    <lineage>
        <taxon>Bacteria</taxon>
        <taxon>Pseudomonadati</taxon>
        <taxon>Pseudomonadota</taxon>
        <taxon>Gammaproteobacteria</taxon>
        <taxon>Oceanospirillales</taxon>
        <taxon>Halomonadaceae</taxon>
        <taxon>Halomonas</taxon>
    </lineage>
</organism>
<reference evidence="3 4" key="1">
    <citation type="submission" date="2016-06" db="EMBL/GenBank/DDBJ databases">
        <title>Genome sequence of halotolerant plant growth promoting strain of Halomonas elongata HEK1 isolated from salterns of Rann of Kutch, Gujarat, India.</title>
        <authorList>
            <person name="Gaba S."/>
            <person name="Singh R.N."/>
            <person name="Abrol S."/>
            <person name="Kaushik R."/>
            <person name="Saxena A.K."/>
        </authorList>
    </citation>
    <scope>NUCLEOTIDE SEQUENCE [LARGE SCALE GENOMIC DNA]</scope>
    <source>
        <strain evidence="3 4">HEK1</strain>
    </source>
</reference>
<name>A0A1B8NYU0_HALEL</name>
<proteinExistence type="predicted"/>